<proteinExistence type="predicted"/>
<comment type="caution">
    <text evidence="3">The sequence shown here is derived from an EMBL/GenBank/DDBJ whole genome shotgun (WGS) entry which is preliminary data.</text>
</comment>
<evidence type="ECO:0008006" key="5">
    <source>
        <dbReference type="Google" id="ProtNLM"/>
    </source>
</evidence>
<evidence type="ECO:0000256" key="1">
    <source>
        <dbReference type="SAM" id="MobiDB-lite"/>
    </source>
</evidence>
<evidence type="ECO:0000313" key="3">
    <source>
        <dbReference type="EMBL" id="KAL1603483.1"/>
    </source>
</evidence>
<keyword evidence="2" id="KW-0472">Membrane</keyword>
<evidence type="ECO:0000256" key="2">
    <source>
        <dbReference type="SAM" id="Phobius"/>
    </source>
</evidence>
<protein>
    <recommendedName>
        <fullName evidence="5">Ankyrin repeat protein</fullName>
    </recommendedName>
</protein>
<keyword evidence="2" id="KW-1133">Transmembrane helix</keyword>
<name>A0ABR3RGR3_9PLEO</name>
<feature type="transmembrane region" description="Helical" evidence="2">
    <location>
        <begin position="384"/>
        <end position="410"/>
    </location>
</feature>
<accession>A0ABR3RGR3</accession>
<keyword evidence="2" id="KW-0812">Transmembrane</keyword>
<dbReference type="Proteomes" id="UP001521785">
    <property type="component" value="Unassembled WGS sequence"/>
</dbReference>
<feature type="compositionally biased region" description="Polar residues" evidence="1">
    <location>
        <begin position="447"/>
        <end position="459"/>
    </location>
</feature>
<feature type="region of interest" description="Disordered" evidence="1">
    <location>
        <begin position="415"/>
        <end position="495"/>
    </location>
</feature>
<reference evidence="3 4" key="1">
    <citation type="submission" date="2024-02" db="EMBL/GenBank/DDBJ databases">
        <title>De novo assembly and annotation of 12 fungi associated with fruit tree decline syndrome in Ontario, Canada.</title>
        <authorList>
            <person name="Sulman M."/>
            <person name="Ellouze W."/>
            <person name="Ilyukhin E."/>
        </authorList>
    </citation>
    <scope>NUCLEOTIDE SEQUENCE [LARGE SCALE GENOMIC DNA]</scope>
    <source>
        <strain evidence="3 4">M42-189</strain>
    </source>
</reference>
<keyword evidence="4" id="KW-1185">Reference proteome</keyword>
<evidence type="ECO:0000313" key="4">
    <source>
        <dbReference type="Proteomes" id="UP001521785"/>
    </source>
</evidence>
<feature type="region of interest" description="Disordered" evidence="1">
    <location>
        <begin position="1"/>
        <end position="37"/>
    </location>
</feature>
<gene>
    <name evidence="3" type="ORF">SLS60_005070</name>
</gene>
<feature type="compositionally biased region" description="Basic and acidic residues" evidence="1">
    <location>
        <begin position="434"/>
        <end position="443"/>
    </location>
</feature>
<feature type="transmembrane region" description="Helical" evidence="2">
    <location>
        <begin position="331"/>
        <end position="349"/>
    </location>
</feature>
<organism evidence="3 4">
    <name type="scientific">Paraconiothyrium brasiliense</name>
    <dbReference type="NCBI Taxonomy" id="300254"/>
    <lineage>
        <taxon>Eukaryota</taxon>
        <taxon>Fungi</taxon>
        <taxon>Dikarya</taxon>
        <taxon>Ascomycota</taxon>
        <taxon>Pezizomycotina</taxon>
        <taxon>Dothideomycetes</taxon>
        <taxon>Pleosporomycetidae</taxon>
        <taxon>Pleosporales</taxon>
        <taxon>Massarineae</taxon>
        <taxon>Didymosphaeriaceae</taxon>
        <taxon>Paraconiothyrium</taxon>
    </lineage>
</organism>
<sequence length="495" mass="57099">MDVVKDWRRRREQHESDWRQHETSPRQHETWHTGPGSNLIPDSSQCRIYCERTLDEAYYPSLPNDQLEDRNRTQVVQRQYMKENNCEQSEWPILLVPQLWIWKMDDVIVSTYPLHTNQMKYRDNEDYTRKVTRQADVDCHMTKAIWEHVDAFRRPFRDADSGKVIFASALDIFELAVVETLSDVRQYAAERSIQSIDMELERKLIESLADIRSELDMISTVMAQQEEIIDNVINDRTERAAASRKTQVEEIQYAISNGQPEKADESHRAALREHDLKTNACMGGLRTTKGCIENYKRRIAKINRDADKVAKTVDDMLILSRTEASIKEAQNNVIIGWAAIAFAIVTVIFKPSSFMTSLMALPIKQFIDRQYKYDDSNRAYNSGYLASIFIGAEIASLLVTGTILGSVYWFSSMNRRSGKKPGTDRRINTQANDTPREAKKQDPPDTEVSTSNSTEQMAKSTRWFAGHLPDSLTRRLRSKKKDEEIGGQEKQKSEV</sequence>
<feature type="compositionally biased region" description="Basic and acidic residues" evidence="1">
    <location>
        <begin position="12"/>
        <end position="31"/>
    </location>
</feature>
<feature type="compositionally biased region" description="Basic and acidic residues" evidence="1">
    <location>
        <begin position="480"/>
        <end position="495"/>
    </location>
</feature>
<dbReference type="EMBL" id="JAKJXO020000006">
    <property type="protein sequence ID" value="KAL1603483.1"/>
    <property type="molecule type" value="Genomic_DNA"/>
</dbReference>